<feature type="transmembrane region" description="Helical" evidence="1">
    <location>
        <begin position="20"/>
        <end position="46"/>
    </location>
</feature>
<reference evidence="2 3" key="1">
    <citation type="submission" date="2024-02" db="EMBL/GenBank/DDBJ databases">
        <title>A draft genome for the cacao thread blight pathogen Marasmius crinis-equi.</title>
        <authorList>
            <person name="Cohen S.P."/>
            <person name="Baruah I.K."/>
            <person name="Amoako-Attah I."/>
            <person name="Bukari Y."/>
            <person name="Meinhardt L.W."/>
            <person name="Bailey B.A."/>
        </authorList>
    </citation>
    <scope>NUCLEOTIDE SEQUENCE [LARGE SCALE GENOMIC DNA]</scope>
    <source>
        <strain evidence="2 3">GH-76</strain>
    </source>
</reference>
<feature type="transmembrane region" description="Helical" evidence="1">
    <location>
        <begin position="58"/>
        <end position="77"/>
    </location>
</feature>
<dbReference type="EMBL" id="JBAHYK010001002">
    <property type="protein sequence ID" value="KAL0570049.1"/>
    <property type="molecule type" value="Genomic_DNA"/>
</dbReference>
<accession>A0ABR3F4B0</accession>
<evidence type="ECO:0000313" key="3">
    <source>
        <dbReference type="Proteomes" id="UP001465976"/>
    </source>
</evidence>
<evidence type="ECO:0000256" key="1">
    <source>
        <dbReference type="SAM" id="Phobius"/>
    </source>
</evidence>
<keyword evidence="3" id="KW-1185">Reference proteome</keyword>
<dbReference type="Proteomes" id="UP001465976">
    <property type="component" value="Unassembled WGS sequence"/>
</dbReference>
<protein>
    <submittedName>
        <fullName evidence="2">Uncharacterized protein</fullName>
    </submittedName>
</protein>
<proteinExistence type="predicted"/>
<organism evidence="2 3">
    <name type="scientific">Marasmius crinis-equi</name>
    <dbReference type="NCBI Taxonomy" id="585013"/>
    <lineage>
        <taxon>Eukaryota</taxon>
        <taxon>Fungi</taxon>
        <taxon>Dikarya</taxon>
        <taxon>Basidiomycota</taxon>
        <taxon>Agaricomycotina</taxon>
        <taxon>Agaricomycetes</taxon>
        <taxon>Agaricomycetidae</taxon>
        <taxon>Agaricales</taxon>
        <taxon>Marasmiineae</taxon>
        <taxon>Marasmiaceae</taxon>
        <taxon>Marasmius</taxon>
    </lineage>
</organism>
<keyword evidence="1" id="KW-0812">Transmembrane</keyword>
<keyword evidence="1" id="KW-1133">Transmembrane helix</keyword>
<evidence type="ECO:0000313" key="2">
    <source>
        <dbReference type="EMBL" id="KAL0570049.1"/>
    </source>
</evidence>
<name>A0ABR3F4B0_9AGAR</name>
<sequence length="133" mass="14709">MSSSSSLNPEWEPFLSSQQIIIGPMATFTASLGFYAIVFGISVRILTRQDSSASKLHLVGTITLFVLSTIFVAVDLWSNLRQSIIYFDAVRTRDYTGLSDYLDHDLGKTASGALNNILNTLLKYADHELYSPP</sequence>
<gene>
    <name evidence="2" type="ORF">V5O48_011904</name>
</gene>
<comment type="caution">
    <text evidence="2">The sequence shown here is derived from an EMBL/GenBank/DDBJ whole genome shotgun (WGS) entry which is preliminary data.</text>
</comment>
<keyword evidence="1" id="KW-0472">Membrane</keyword>